<dbReference type="Pfam" id="PF01663">
    <property type="entry name" value="Phosphodiest"/>
    <property type="match status" value="1"/>
</dbReference>
<dbReference type="InterPro" id="IPR002591">
    <property type="entry name" value="Phosphodiest/P_Trfase"/>
</dbReference>
<dbReference type="EC" id="3.11.1.2" evidence="1"/>
<dbReference type="CDD" id="cd16018">
    <property type="entry name" value="Enpp"/>
    <property type="match status" value="1"/>
</dbReference>
<comment type="caution">
    <text evidence="1">The sequence shown here is derived from an EMBL/GenBank/DDBJ whole genome shotgun (WGS) entry which is preliminary data.</text>
</comment>
<dbReference type="RefSeq" id="WP_264600345.1">
    <property type="nucleotide sequence ID" value="NZ_JAOQNS010000002.1"/>
</dbReference>
<evidence type="ECO:0000313" key="1">
    <source>
        <dbReference type="EMBL" id="MCW2306687.1"/>
    </source>
</evidence>
<dbReference type="InterPro" id="IPR023116">
    <property type="entry name" value="Phosphonoacetate_hydro_insert"/>
</dbReference>
<dbReference type="NCBIfam" id="TIGR02335">
    <property type="entry name" value="hydr_PhnA"/>
    <property type="match status" value="1"/>
</dbReference>
<organism evidence="1 2">
    <name type="scientific">Rhodobium gokarnense</name>
    <dbReference type="NCBI Taxonomy" id="364296"/>
    <lineage>
        <taxon>Bacteria</taxon>
        <taxon>Pseudomonadati</taxon>
        <taxon>Pseudomonadota</taxon>
        <taxon>Alphaproteobacteria</taxon>
        <taxon>Hyphomicrobiales</taxon>
        <taxon>Rhodobiaceae</taxon>
        <taxon>Rhodobium</taxon>
    </lineage>
</organism>
<dbReference type="GO" id="GO:0047400">
    <property type="term" value="F:phosphonoacetate hydrolase activity"/>
    <property type="evidence" value="ECO:0007669"/>
    <property type="project" value="UniProtKB-EC"/>
</dbReference>
<keyword evidence="1" id="KW-0378">Hydrolase</keyword>
<protein>
    <submittedName>
        <fullName evidence="1">Phosphonoacetate hydrolase</fullName>
        <ecNumber evidence="1">3.11.1.2</ecNumber>
    </submittedName>
</protein>
<reference evidence="2" key="1">
    <citation type="submission" date="2023-07" db="EMBL/GenBank/DDBJ databases">
        <title>Genome sequencing of Purple Non-Sulfur Bacteria from various extreme environments.</title>
        <authorList>
            <person name="Mayer M."/>
        </authorList>
    </citation>
    <scope>NUCLEOTIDE SEQUENCE [LARGE SCALE GENOMIC DNA]</scope>
    <source>
        <strain evidence="2">DSM 17935</strain>
    </source>
</reference>
<keyword evidence="2" id="KW-1185">Reference proteome</keyword>
<dbReference type="PANTHER" id="PTHR10151">
    <property type="entry name" value="ECTONUCLEOTIDE PYROPHOSPHATASE/PHOSPHODIESTERASE"/>
    <property type="match status" value="1"/>
</dbReference>
<dbReference type="PANTHER" id="PTHR10151:SF120">
    <property type="entry name" value="BIS(5'-ADENOSYL)-TRIPHOSPHATASE"/>
    <property type="match status" value="1"/>
</dbReference>
<gene>
    <name evidence="1" type="ORF">M2319_001006</name>
</gene>
<dbReference type="Proteomes" id="UP001209755">
    <property type="component" value="Unassembled WGS sequence"/>
</dbReference>
<name>A0ABT3H8G2_9HYPH</name>
<dbReference type="InterPro" id="IPR017850">
    <property type="entry name" value="Alkaline_phosphatase_core_sf"/>
</dbReference>
<proteinExistence type="predicted"/>
<evidence type="ECO:0000313" key="2">
    <source>
        <dbReference type="Proteomes" id="UP001209755"/>
    </source>
</evidence>
<sequence>MVATVPLHEVARGNAAAESGRTVTVNGRTYRLPRRPLAVICFDGCDPAYLETAAGTGLIPTIDRMVREGFSATALSAMPSFTNPNNLSVVCGAPPSVHGVAGNFYLDRETGETVMMTDTRSLKAPTVLAALAREGVSTAVVTAKDKLRQALALDLDGISVSAECADKVDEATNGIADVASLLDAPLPDRYSADLSLYVLDLGLELLRRDKARLLYLSLSDYVQHRHAPGAPEADAFLAAVDRRLAALIAAGADIGIVADHGMTDMAKADGTANVVFVADEIAARFGEGAARVICPITDPFVRHHGALGGLVRVHVMTPDLDLVALGAFLANLPGAERVLPREEAARVLETPLDSEADFVLTGEKGVALGSHAAEHDLSALAGERLRSHGGFHEQRVPFLLSRPLRADYREKAGPLRNFDILDFALNGTE</sequence>
<dbReference type="Gene3D" id="3.40.720.10">
    <property type="entry name" value="Alkaline Phosphatase, subunit A"/>
    <property type="match status" value="1"/>
</dbReference>
<accession>A0ABT3H8G2</accession>
<dbReference type="InterPro" id="IPR012710">
    <property type="entry name" value="Phosphonoacetate_hydro"/>
</dbReference>
<dbReference type="EMBL" id="JAOQNS010000002">
    <property type="protein sequence ID" value="MCW2306687.1"/>
    <property type="molecule type" value="Genomic_DNA"/>
</dbReference>
<dbReference type="SUPFAM" id="SSF53649">
    <property type="entry name" value="Alkaline phosphatase-like"/>
    <property type="match status" value="1"/>
</dbReference>
<dbReference type="Gene3D" id="3.30.1360.110">
    <property type="entry name" value="Domain 2, Phosphonoacetate Hydrolase"/>
    <property type="match status" value="1"/>
</dbReference>